<dbReference type="AlphaFoldDB" id="A0A316G2M0"/>
<keyword evidence="4" id="KW-1185">Reference proteome</keyword>
<dbReference type="Proteomes" id="UP000245390">
    <property type="component" value="Unassembled WGS sequence"/>
</dbReference>
<dbReference type="NCBIfam" id="TIGR03370">
    <property type="entry name" value="VPLPA-CTERM"/>
    <property type="match status" value="1"/>
</dbReference>
<keyword evidence="2" id="KW-0732">Signal</keyword>
<organism evidence="3 4">
    <name type="scientific">Silicimonas algicola</name>
    <dbReference type="NCBI Taxonomy" id="1826607"/>
    <lineage>
        <taxon>Bacteria</taxon>
        <taxon>Pseudomonadati</taxon>
        <taxon>Pseudomonadota</taxon>
        <taxon>Alphaproteobacteria</taxon>
        <taxon>Rhodobacterales</taxon>
        <taxon>Paracoccaceae</taxon>
    </lineage>
</organism>
<comment type="caution">
    <text evidence="3">The sequence shown here is derived from an EMBL/GenBank/DDBJ whole genome shotgun (WGS) entry which is preliminary data.</text>
</comment>
<feature type="chain" id="PRO_5016293456" evidence="2">
    <location>
        <begin position="19"/>
        <end position="186"/>
    </location>
</feature>
<sequence length="186" mass="19699">MRTTVLTALLMSATPALAATYDFDLSMNFDREYFQDVYDSESGDNIPVVFDGSPYGFEGTFSNLAPGALTSARITLEDGPSGDLSLVSCEFAGQSCSGDMISLSSDGKKLFVGSISDPTISIDMAAMTAEYYEDGPGGYTDAGEFNFYGAQFKLIAEDLVEAPLPASAALLLGGLAVFGVLRRRRA</sequence>
<feature type="signal peptide" evidence="2">
    <location>
        <begin position="1"/>
        <end position="18"/>
    </location>
</feature>
<evidence type="ECO:0000313" key="3">
    <source>
        <dbReference type="EMBL" id="PWK55181.1"/>
    </source>
</evidence>
<dbReference type="InterPro" id="IPR022472">
    <property type="entry name" value="VPLPA-CTERM"/>
</dbReference>
<keyword evidence="1" id="KW-0812">Transmembrane</keyword>
<proteinExistence type="predicted"/>
<accession>A0A316G2M0</accession>
<gene>
    <name evidence="3" type="ORF">C8D95_10859</name>
</gene>
<evidence type="ECO:0000256" key="2">
    <source>
        <dbReference type="SAM" id="SignalP"/>
    </source>
</evidence>
<evidence type="ECO:0000256" key="1">
    <source>
        <dbReference type="SAM" id="Phobius"/>
    </source>
</evidence>
<reference evidence="3 4" key="1">
    <citation type="submission" date="2018-05" db="EMBL/GenBank/DDBJ databases">
        <title>Genomic Encyclopedia of Type Strains, Phase IV (KMG-IV): sequencing the most valuable type-strain genomes for metagenomic binning, comparative biology and taxonomic classification.</title>
        <authorList>
            <person name="Goeker M."/>
        </authorList>
    </citation>
    <scope>NUCLEOTIDE SEQUENCE [LARGE SCALE GENOMIC DNA]</scope>
    <source>
        <strain evidence="3 4">DSM 103371</strain>
    </source>
</reference>
<dbReference type="EMBL" id="QGGV01000008">
    <property type="protein sequence ID" value="PWK55181.1"/>
    <property type="molecule type" value="Genomic_DNA"/>
</dbReference>
<protein>
    <submittedName>
        <fullName evidence="3">Putative secreted protein</fullName>
    </submittedName>
</protein>
<keyword evidence="1" id="KW-1133">Transmembrane helix</keyword>
<feature type="transmembrane region" description="Helical" evidence="1">
    <location>
        <begin position="162"/>
        <end position="181"/>
    </location>
</feature>
<keyword evidence="1" id="KW-0472">Membrane</keyword>
<dbReference type="RefSeq" id="WP_170121489.1">
    <property type="nucleotide sequence ID" value="NZ_QGGV01000008.1"/>
</dbReference>
<name>A0A316G2M0_9RHOB</name>
<evidence type="ECO:0000313" key="4">
    <source>
        <dbReference type="Proteomes" id="UP000245390"/>
    </source>
</evidence>